<proteinExistence type="predicted"/>
<feature type="non-terminal residue" evidence="1">
    <location>
        <position position="1"/>
    </location>
</feature>
<gene>
    <name evidence="1" type="primary">ORF46119</name>
</gene>
<evidence type="ECO:0000313" key="1">
    <source>
        <dbReference type="EMBL" id="CEK62778.1"/>
    </source>
</evidence>
<dbReference type="EMBL" id="HACG01015913">
    <property type="protein sequence ID" value="CEK62778.1"/>
    <property type="molecule type" value="Transcribed_RNA"/>
</dbReference>
<protein>
    <submittedName>
        <fullName evidence="1">Uncharacterized protein</fullName>
    </submittedName>
</protein>
<sequence>KQRRQKVNMTDKNQISQKMISCEEIKTEIREVDNFDDEVTEQGEVDQSGQWEEEEDRTHIKEKINDDAQSYFANCQIDVKEIESSCRVQHSINASSLVRPD</sequence>
<name>A0A0B6Z2K3_9EUPU</name>
<dbReference type="AlphaFoldDB" id="A0A0B6Z2K3"/>
<organism evidence="1">
    <name type="scientific">Arion vulgaris</name>
    <dbReference type="NCBI Taxonomy" id="1028688"/>
    <lineage>
        <taxon>Eukaryota</taxon>
        <taxon>Metazoa</taxon>
        <taxon>Spiralia</taxon>
        <taxon>Lophotrochozoa</taxon>
        <taxon>Mollusca</taxon>
        <taxon>Gastropoda</taxon>
        <taxon>Heterobranchia</taxon>
        <taxon>Euthyneura</taxon>
        <taxon>Panpulmonata</taxon>
        <taxon>Eupulmonata</taxon>
        <taxon>Stylommatophora</taxon>
        <taxon>Helicina</taxon>
        <taxon>Arionoidea</taxon>
        <taxon>Arionidae</taxon>
        <taxon>Arion</taxon>
    </lineage>
</organism>
<feature type="non-terminal residue" evidence="1">
    <location>
        <position position="101"/>
    </location>
</feature>
<accession>A0A0B6Z2K3</accession>
<reference evidence="1" key="1">
    <citation type="submission" date="2014-12" db="EMBL/GenBank/DDBJ databases">
        <title>Insight into the proteome of Arion vulgaris.</title>
        <authorList>
            <person name="Aradska J."/>
            <person name="Bulat T."/>
            <person name="Smidak R."/>
            <person name="Sarate P."/>
            <person name="Gangsoo J."/>
            <person name="Sialana F."/>
            <person name="Bilban M."/>
            <person name="Lubec G."/>
        </authorList>
    </citation>
    <scope>NUCLEOTIDE SEQUENCE</scope>
    <source>
        <tissue evidence="1">Skin</tissue>
    </source>
</reference>